<organism evidence="2 3">
    <name type="scientific">Streptomyces solincola</name>
    <dbReference type="NCBI Taxonomy" id="2100817"/>
    <lineage>
        <taxon>Bacteria</taxon>
        <taxon>Bacillati</taxon>
        <taxon>Actinomycetota</taxon>
        <taxon>Actinomycetes</taxon>
        <taxon>Kitasatosporales</taxon>
        <taxon>Streptomycetaceae</taxon>
        <taxon>Streptomyces</taxon>
    </lineage>
</organism>
<evidence type="ECO:0000256" key="1">
    <source>
        <dbReference type="SAM" id="MobiDB-lite"/>
    </source>
</evidence>
<reference evidence="2 3" key="1">
    <citation type="submission" date="2018-03" db="EMBL/GenBank/DDBJ databases">
        <title>Novel Streptomyces sp. from soil.</title>
        <authorList>
            <person name="Tan G.Y.A."/>
            <person name="Lee Z.Y."/>
        </authorList>
    </citation>
    <scope>NUCLEOTIDE SEQUENCE [LARGE SCALE GENOMIC DNA]</scope>
    <source>
        <strain evidence="2 3">ST5x</strain>
    </source>
</reference>
<accession>A0A2S9PT93</accession>
<protein>
    <recommendedName>
        <fullName evidence="4">DUF4034 domain-containing protein</fullName>
    </recommendedName>
</protein>
<proteinExistence type="predicted"/>
<dbReference type="EMBL" id="PVLV01000292">
    <property type="protein sequence ID" value="PRH77639.1"/>
    <property type="molecule type" value="Genomic_DNA"/>
</dbReference>
<dbReference type="RefSeq" id="WP_105870142.1">
    <property type="nucleotide sequence ID" value="NZ_PVLV01000292.1"/>
</dbReference>
<feature type="region of interest" description="Disordered" evidence="1">
    <location>
        <begin position="356"/>
        <end position="380"/>
    </location>
</feature>
<dbReference type="Proteomes" id="UP000239322">
    <property type="component" value="Unassembled WGS sequence"/>
</dbReference>
<dbReference type="OrthoDB" id="4069019at2"/>
<sequence length="380" mass="40306">MVDTMTLLRALMSTARLSRPTVRRSADGLPPDGAVLLDAPDHRLGPVLVAAALGDHFPAAALLAATRESADWERRDRYAAQLAAFARSREEWLQRWQAAAPGDPDALLVTAELALRRAWASPARAERLREVGPLIDAAAARAPHDPVPWRLALEHARGSGAAPADFEALWEQAVRRAPHHHGCHTAALRYLLAQRRHGSGPEGFDHCFDFAEQAAQDAAAGSLVRALPVRVAFARLRSAAGSGGVLGAVPEARVDAAADRAAELSARYPAGDPWPAEARNILAYVLVRRERWSAAVEQFRLIGPYATSCPWSAGEEVPGAEADDPLGRFLDAREQARGMAAAGALPLARADGRAAGPAAGRAASRVSGRGGRSRAGGHYA</sequence>
<evidence type="ECO:0000313" key="3">
    <source>
        <dbReference type="Proteomes" id="UP000239322"/>
    </source>
</evidence>
<comment type="caution">
    <text evidence="2">The sequence shown here is derived from an EMBL/GenBank/DDBJ whole genome shotgun (WGS) entry which is preliminary data.</text>
</comment>
<evidence type="ECO:0000313" key="2">
    <source>
        <dbReference type="EMBL" id="PRH77639.1"/>
    </source>
</evidence>
<evidence type="ECO:0008006" key="4">
    <source>
        <dbReference type="Google" id="ProtNLM"/>
    </source>
</evidence>
<feature type="compositionally biased region" description="Gly residues" evidence="1">
    <location>
        <begin position="368"/>
        <end position="380"/>
    </location>
</feature>
<feature type="compositionally biased region" description="Low complexity" evidence="1">
    <location>
        <begin position="356"/>
        <end position="367"/>
    </location>
</feature>
<name>A0A2S9PT93_9ACTN</name>
<dbReference type="AlphaFoldDB" id="A0A2S9PT93"/>
<gene>
    <name evidence="2" type="ORF">C6N75_19170</name>
</gene>
<keyword evidence="3" id="KW-1185">Reference proteome</keyword>